<dbReference type="SUPFAM" id="SSF49899">
    <property type="entry name" value="Concanavalin A-like lectins/glucanases"/>
    <property type="match status" value="1"/>
</dbReference>
<dbReference type="Pfam" id="PF24135">
    <property type="entry name" value="DUF7402"/>
    <property type="match status" value="1"/>
</dbReference>
<dbReference type="InterPro" id="IPR004843">
    <property type="entry name" value="Calcineurin-like_PHP"/>
</dbReference>
<dbReference type="Proteomes" id="UP000616779">
    <property type="component" value="Unassembled WGS sequence"/>
</dbReference>
<protein>
    <submittedName>
        <fullName evidence="5">Uncharacterized protein</fullName>
    </submittedName>
</protein>
<dbReference type="InterPro" id="IPR011081">
    <property type="entry name" value="Big_4"/>
</dbReference>
<evidence type="ECO:0000259" key="2">
    <source>
        <dbReference type="Pfam" id="PF00149"/>
    </source>
</evidence>
<accession>A0ABX1Y2U2</accession>
<dbReference type="EMBL" id="WHOA01000198">
    <property type="protein sequence ID" value="NOU75193.1"/>
    <property type="molecule type" value="Genomic_DNA"/>
</dbReference>
<feature type="signal peptide" evidence="1">
    <location>
        <begin position="1"/>
        <end position="25"/>
    </location>
</feature>
<organism evidence="5 6">
    <name type="scientific">Paenibacillus phytorum</name>
    <dbReference type="NCBI Taxonomy" id="2654977"/>
    <lineage>
        <taxon>Bacteria</taxon>
        <taxon>Bacillati</taxon>
        <taxon>Bacillota</taxon>
        <taxon>Bacilli</taxon>
        <taxon>Bacillales</taxon>
        <taxon>Paenibacillaceae</taxon>
        <taxon>Paenibacillus</taxon>
    </lineage>
</organism>
<dbReference type="InterPro" id="IPR029052">
    <property type="entry name" value="Metallo-depent_PP-like"/>
</dbReference>
<feature type="non-terminal residue" evidence="5">
    <location>
        <position position="980"/>
    </location>
</feature>
<dbReference type="InterPro" id="IPR008979">
    <property type="entry name" value="Galactose-bd-like_sf"/>
</dbReference>
<dbReference type="Gene3D" id="2.60.40.10">
    <property type="entry name" value="Immunoglobulins"/>
    <property type="match status" value="1"/>
</dbReference>
<dbReference type="Gene3D" id="2.60.120.200">
    <property type="match status" value="1"/>
</dbReference>
<dbReference type="InterPro" id="IPR013320">
    <property type="entry name" value="ConA-like_dom_sf"/>
</dbReference>
<proteinExistence type="predicted"/>
<feature type="domain" description="DUF7402" evidence="4">
    <location>
        <begin position="832"/>
        <end position="954"/>
    </location>
</feature>
<dbReference type="InterPro" id="IPR013783">
    <property type="entry name" value="Ig-like_fold"/>
</dbReference>
<reference evidence="5 6" key="1">
    <citation type="submission" date="2019-10" db="EMBL/GenBank/DDBJ databases">
        <title>Description of Paenibacillus terrestris sp. nov.</title>
        <authorList>
            <person name="Carlier A."/>
            <person name="Qi S."/>
        </authorList>
    </citation>
    <scope>NUCLEOTIDE SEQUENCE [LARGE SCALE GENOMIC DNA]</scope>
    <source>
        <strain evidence="5 6">LMG 31458</strain>
    </source>
</reference>
<feature type="domain" description="Bacterial Ig-like" evidence="3">
    <location>
        <begin position="752"/>
        <end position="802"/>
    </location>
</feature>
<evidence type="ECO:0000313" key="6">
    <source>
        <dbReference type="Proteomes" id="UP000616779"/>
    </source>
</evidence>
<dbReference type="SUPFAM" id="SSF56300">
    <property type="entry name" value="Metallo-dependent phosphatases"/>
    <property type="match status" value="1"/>
</dbReference>
<feature type="chain" id="PRO_5046678920" evidence="1">
    <location>
        <begin position="26"/>
        <end position="980"/>
    </location>
</feature>
<evidence type="ECO:0000256" key="1">
    <source>
        <dbReference type="SAM" id="SignalP"/>
    </source>
</evidence>
<dbReference type="SUPFAM" id="SSF49785">
    <property type="entry name" value="Galactose-binding domain-like"/>
    <property type="match status" value="1"/>
</dbReference>
<evidence type="ECO:0000259" key="3">
    <source>
        <dbReference type="Pfam" id="PF07532"/>
    </source>
</evidence>
<keyword evidence="6" id="KW-1185">Reference proteome</keyword>
<dbReference type="Gene3D" id="2.60.120.260">
    <property type="entry name" value="Galactose-binding domain-like"/>
    <property type="match status" value="1"/>
</dbReference>
<keyword evidence="1" id="KW-0732">Signal</keyword>
<dbReference type="Gene3D" id="3.60.21.10">
    <property type="match status" value="1"/>
</dbReference>
<sequence>MKRSLSFTLVLMMLFSMLSVTAVNAENVVSNANPLLASIKFDNNLNDDANQGQSLIAHGNYSYVDGVLPGTKALHLESGNGNYVSTTQSLNVGNDSFTTSFWYKGDTKNNQVILSNKDFGKSSNAGWAIYTSTNSVNMNLGFPAASVNFGRDTFNASTWRYVTFVVDRDKMLGSLYIDGYEMAETSLGLGSLDTSNPLNIGSDGVGGNGGNSFDIADLKVWKGALSNDSVQADYKSYGLNKVDMNALNDTISEANTIVAGGLGNGFSQTDFDFLKKVLNTASTVATTQNVKLYTQETINYSKRELSNAIFIYQKSNKTLTPANLNVIMDSDPEVGEDPKVNVGRLNDYRTELRLFPQADVIFIPGDITGSDNDVAMKGMRDIHTQLTNEGLLNNKKWYMVKGNHDGVGSQNFIPIGTAGAWNPSTNSYDNNFYNDAYRVNVKGYNFVGFDGNINSSNTVGKATNFLNQIKNEADYDPTKPIFVSSHFPIGGTVWGGGWSSAASNVMGQFLANNNFSQVVYMNGHTQYNPTDERSQTQGSATFLDAGGSTYSTEIDSGPYGGYLEGDYLPYLTTPKLTNFLEVYGTKMIIKQYNFATNEYVGIPSVKIVGEGKDAFTYGRKDIRDLIAPQLDESSIKVDSLDFTNNSVSFTLKEATDNVSVMEYNVQFINKLTGKVDKSFNSGSMPMDRPYKGYKHYKVTDLSPNTPYIIRVFADDSMYNRSSQDLEIMAHNVNLNSITAPADVIDVAFGTAKTAAALGLPGTVSLVTDDGTSVEAKVTWNVDASSYDPNVKTPQTFNVNGTVTLPTLVANPNNVPLTTSIRVIANKFSVSTTTATATASSYSNNRYTPNKVIDGKRDLDNNYEWASKLEQNPWIQVNWQTDQTISMITFYDRPNLGDWATGGTLTFSDGSTLTFTGIPTDGSAYTLHFPAKKVTWVKFQIVGNALGNVGLSEMEFAWVVPADVALNLMSIKSPAAITGVN</sequence>
<dbReference type="Pfam" id="PF13385">
    <property type="entry name" value="Laminin_G_3"/>
    <property type="match status" value="1"/>
</dbReference>
<dbReference type="Pfam" id="PF00149">
    <property type="entry name" value="Metallophos"/>
    <property type="match status" value="1"/>
</dbReference>
<evidence type="ECO:0000259" key="4">
    <source>
        <dbReference type="Pfam" id="PF24135"/>
    </source>
</evidence>
<dbReference type="Pfam" id="PF07532">
    <property type="entry name" value="Big_4"/>
    <property type="match status" value="1"/>
</dbReference>
<feature type="domain" description="Calcineurin-like phosphoesterase" evidence="2">
    <location>
        <begin position="343"/>
        <end position="525"/>
    </location>
</feature>
<dbReference type="InterPro" id="IPR055826">
    <property type="entry name" value="DUF7402"/>
</dbReference>
<gene>
    <name evidence="5" type="ORF">GC098_28035</name>
</gene>
<evidence type="ECO:0000313" key="5">
    <source>
        <dbReference type="EMBL" id="NOU75193.1"/>
    </source>
</evidence>
<name>A0ABX1Y2U2_9BACL</name>
<dbReference type="RefSeq" id="WP_171646576.1">
    <property type="nucleotide sequence ID" value="NZ_WHOA01000198.1"/>
</dbReference>
<comment type="caution">
    <text evidence="5">The sequence shown here is derived from an EMBL/GenBank/DDBJ whole genome shotgun (WGS) entry which is preliminary data.</text>
</comment>